<dbReference type="Pfam" id="PF15941">
    <property type="entry name" value="FidL_like"/>
    <property type="match status" value="1"/>
</dbReference>
<dbReference type="Proteomes" id="UP000778262">
    <property type="component" value="Unassembled WGS sequence"/>
</dbReference>
<evidence type="ECO:0000313" key="2">
    <source>
        <dbReference type="Proteomes" id="UP000778262"/>
    </source>
</evidence>
<comment type="caution">
    <text evidence="1">The sequence shown here is derived from an EMBL/GenBank/DDBJ whole genome shotgun (WGS) entry which is preliminary data.</text>
</comment>
<organism evidence="1 2">
    <name type="scientific">Cronobacter dublinensis</name>
    <dbReference type="NCBI Taxonomy" id="413497"/>
    <lineage>
        <taxon>Bacteria</taxon>
        <taxon>Pseudomonadati</taxon>
        <taxon>Pseudomonadota</taxon>
        <taxon>Gammaproteobacteria</taxon>
        <taxon>Enterobacterales</taxon>
        <taxon>Enterobacteriaceae</taxon>
        <taxon>Cronobacter</taxon>
    </lineage>
</organism>
<dbReference type="InterPro" id="IPR031854">
    <property type="entry name" value="FidL-like"/>
</dbReference>
<dbReference type="RefSeq" id="WP_161591210.1">
    <property type="nucleotide sequence ID" value="NZ_JAANQM010000015.1"/>
</dbReference>
<name>A0A9Q4XPN2_9ENTR</name>
<dbReference type="AlphaFoldDB" id="A0A9Q4XPN2"/>
<gene>
    <name evidence="1" type="ORF">EHJ13_16205</name>
</gene>
<reference evidence="1" key="1">
    <citation type="submission" date="2018-11" db="EMBL/GenBank/DDBJ databases">
        <title>Genomics analysis of Putative Virulence Factors on Adhesion and Cytotoxicity for Cronobacter spp.</title>
        <authorList>
            <person name="Cui J."/>
        </authorList>
    </citation>
    <scope>NUCLEOTIDE SEQUENCE</scope>
    <source>
        <strain evidence="1">SD69</strain>
    </source>
</reference>
<accession>A0A9Q4XPN2</accession>
<dbReference type="EMBL" id="RPBY01000006">
    <property type="protein sequence ID" value="NCH88962.1"/>
    <property type="molecule type" value="Genomic_DNA"/>
</dbReference>
<proteinExistence type="predicted"/>
<protein>
    <submittedName>
        <fullName evidence="1">Uncharacterized protein</fullName>
    </submittedName>
</protein>
<evidence type="ECO:0000313" key="1">
    <source>
        <dbReference type="EMBL" id="NCH88962.1"/>
    </source>
</evidence>
<sequence length="159" mass="17785">MKIKIAACLLSAIILLAGLWFYAAKPLRFPFKCIGFVEYHLISGNNPINLSLSQDIRLFSQAEGKINFRGQVDDGGRVTQLNRTLTLTGGKPVDDDTLRFTISRITRSAIDNTPEPFFGVLLDEYVTSQDALQLDLIRLQPEVWVIGSPASYLMTCIQY</sequence>